<evidence type="ECO:0000256" key="2">
    <source>
        <dbReference type="ARBA" id="ARBA00022679"/>
    </source>
</evidence>
<feature type="domain" description="Phosphoribulokinase/uridine kinase" evidence="6">
    <location>
        <begin position="39"/>
        <end position="220"/>
    </location>
</feature>
<sequence length="431" mass="48722">MSSTEVTTDASTRKNTVLKSHGRLPWYNESGVPLFDAFVIGIAGGSASGKTHVAHEIVRQLAAIPSVVIMSQDSFYKWNDPEQIALAFANEKDFDHPDSLDLELFANCLRDLKRNRQTNIPVYSFSKHQRLDETQYLYGAAIVIVEGILVLHDPELRSLYDLKVFVHCDSDLMLARRIRRDVAERGRDVNGVIDQYLRFVKPSFDNFVQPSSRYADIILPPKDNSQGISLVTEYIRRKLSERSANLREKMALTDRMLSHVSTPSDIKDSMSDAAQRIGVILLDQTAQVKGIYTTLRDRTCVKEDFIFYCDRLSTLLVERAATELPFHRNEVTTAVGETYTGQTTNIKDLCGVTIIRWGGPLERGLQRVFNDIAIGSLLIQPDPSTSEPLLMHYQLPTCVRERHRARDAWVIVLGSQVNHSSSHMLYNCMCA</sequence>
<keyword evidence="4 5" id="KW-0418">Kinase</keyword>
<keyword evidence="5" id="KW-0067">ATP-binding</keyword>
<dbReference type="AlphaFoldDB" id="A0A0C2X576"/>
<dbReference type="GO" id="GO:0044206">
    <property type="term" value="P:UMP salvage"/>
    <property type="evidence" value="ECO:0007669"/>
    <property type="project" value="UniProtKB-UniPathway"/>
</dbReference>
<dbReference type="Pfam" id="PF00485">
    <property type="entry name" value="PRK"/>
    <property type="match status" value="1"/>
</dbReference>
<dbReference type="InterPro" id="IPR027417">
    <property type="entry name" value="P-loop_NTPase"/>
</dbReference>
<dbReference type="GO" id="GO:0004849">
    <property type="term" value="F:uridine kinase activity"/>
    <property type="evidence" value="ECO:0007669"/>
    <property type="project" value="UniProtKB-EC"/>
</dbReference>
<dbReference type="Proteomes" id="UP000054097">
    <property type="component" value="Unassembled WGS sequence"/>
</dbReference>
<dbReference type="NCBIfam" id="TIGR00235">
    <property type="entry name" value="udk"/>
    <property type="match status" value="1"/>
</dbReference>
<gene>
    <name evidence="8" type="ORF">M408DRAFT_326047</name>
</gene>
<comment type="pathway">
    <text evidence="1 5">Pyrimidine metabolism; UMP biosynthesis via salvage pathway; UMP from uridine: step 1/1.</text>
</comment>
<protein>
    <recommendedName>
        <fullName evidence="5">Uridine kinase</fullName>
        <ecNumber evidence="5">2.7.1.48</ecNumber>
    </recommendedName>
</protein>
<dbReference type="OrthoDB" id="738517at2759"/>
<name>A0A0C2X576_SERVB</name>
<keyword evidence="3 5" id="KW-0547">Nucleotide-binding</keyword>
<evidence type="ECO:0000256" key="3">
    <source>
        <dbReference type="ARBA" id="ARBA00022741"/>
    </source>
</evidence>
<accession>A0A0C2X576</accession>
<evidence type="ECO:0000313" key="8">
    <source>
        <dbReference type="EMBL" id="KIM33268.1"/>
    </source>
</evidence>
<dbReference type="InterPro" id="IPR000764">
    <property type="entry name" value="Uridine_kinase-like"/>
</dbReference>
<dbReference type="CDD" id="cd02023">
    <property type="entry name" value="UMPK"/>
    <property type="match status" value="1"/>
</dbReference>
<dbReference type="UniPathway" id="UPA00574">
    <property type="reaction ID" value="UER00637"/>
</dbReference>
<proteinExistence type="inferred from homology"/>
<dbReference type="PRINTS" id="PR00988">
    <property type="entry name" value="URIDINKINASE"/>
</dbReference>
<keyword evidence="9" id="KW-1185">Reference proteome</keyword>
<dbReference type="Pfam" id="PF14681">
    <property type="entry name" value="UPRTase"/>
    <property type="match status" value="1"/>
</dbReference>
<dbReference type="HOGENOM" id="CLU_021278_0_2_1"/>
<dbReference type="InterPro" id="IPR006083">
    <property type="entry name" value="PRK/URK"/>
</dbReference>
<comment type="pathway">
    <text evidence="5">Pyrimidine metabolism; CTP biosynthesis via salvage pathway; CTP from cytidine: step 1/3.</text>
</comment>
<dbReference type="EMBL" id="KN824278">
    <property type="protein sequence ID" value="KIM33268.1"/>
    <property type="molecule type" value="Genomic_DNA"/>
</dbReference>
<dbReference type="InterPro" id="IPR000836">
    <property type="entry name" value="PRTase_dom"/>
</dbReference>
<dbReference type="NCBIfam" id="NF004018">
    <property type="entry name" value="PRK05480.1"/>
    <property type="match status" value="1"/>
</dbReference>
<dbReference type="SUPFAM" id="SSF52540">
    <property type="entry name" value="P-loop containing nucleoside triphosphate hydrolases"/>
    <property type="match status" value="1"/>
</dbReference>
<dbReference type="PANTHER" id="PTHR10285">
    <property type="entry name" value="URIDINE KINASE"/>
    <property type="match status" value="1"/>
</dbReference>
<dbReference type="InterPro" id="IPR029057">
    <property type="entry name" value="PRTase-like"/>
</dbReference>
<dbReference type="STRING" id="933852.A0A0C2X576"/>
<organism evidence="8 9">
    <name type="scientific">Serendipita vermifera MAFF 305830</name>
    <dbReference type="NCBI Taxonomy" id="933852"/>
    <lineage>
        <taxon>Eukaryota</taxon>
        <taxon>Fungi</taxon>
        <taxon>Dikarya</taxon>
        <taxon>Basidiomycota</taxon>
        <taxon>Agaricomycotina</taxon>
        <taxon>Agaricomycetes</taxon>
        <taxon>Sebacinales</taxon>
        <taxon>Serendipitaceae</taxon>
        <taxon>Serendipita</taxon>
    </lineage>
</organism>
<evidence type="ECO:0000256" key="5">
    <source>
        <dbReference type="RuleBase" id="RU003825"/>
    </source>
</evidence>
<evidence type="ECO:0000256" key="4">
    <source>
        <dbReference type="ARBA" id="ARBA00022777"/>
    </source>
</evidence>
<evidence type="ECO:0000259" key="6">
    <source>
        <dbReference type="Pfam" id="PF00485"/>
    </source>
</evidence>
<dbReference type="EC" id="2.7.1.48" evidence="5"/>
<dbReference type="SUPFAM" id="SSF53271">
    <property type="entry name" value="PRTase-like"/>
    <property type="match status" value="1"/>
</dbReference>
<dbReference type="Gene3D" id="3.40.50.2020">
    <property type="match status" value="1"/>
</dbReference>
<dbReference type="GO" id="GO:0043771">
    <property type="term" value="F:cytidine kinase activity"/>
    <property type="evidence" value="ECO:0007669"/>
    <property type="project" value="RHEA"/>
</dbReference>
<dbReference type="Gene3D" id="3.40.50.300">
    <property type="entry name" value="P-loop containing nucleotide triphosphate hydrolases"/>
    <property type="match status" value="1"/>
</dbReference>
<dbReference type="GO" id="GO:0005524">
    <property type="term" value="F:ATP binding"/>
    <property type="evidence" value="ECO:0007669"/>
    <property type="project" value="UniProtKB-KW"/>
</dbReference>
<comment type="catalytic activity">
    <reaction evidence="5">
        <text>uridine + ATP = UMP + ADP + H(+)</text>
        <dbReference type="Rhea" id="RHEA:16825"/>
        <dbReference type="ChEBI" id="CHEBI:15378"/>
        <dbReference type="ChEBI" id="CHEBI:16704"/>
        <dbReference type="ChEBI" id="CHEBI:30616"/>
        <dbReference type="ChEBI" id="CHEBI:57865"/>
        <dbReference type="ChEBI" id="CHEBI:456216"/>
        <dbReference type="EC" id="2.7.1.48"/>
    </reaction>
</comment>
<evidence type="ECO:0000259" key="7">
    <source>
        <dbReference type="Pfam" id="PF14681"/>
    </source>
</evidence>
<reference evidence="8 9" key="1">
    <citation type="submission" date="2014-04" db="EMBL/GenBank/DDBJ databases">
        <authorList>
            <consortium name="DOE Joint Genome Institute"/>
            <person name="Kuo A."/>
            <person name="Zuccaro A."/>
            <person name="Kohler A."/>
            <person name="Nagy L.G."/>
            <person name="Floudas D."/>
            <person name="Copeland A."/>
            <person name="Barry K.W."/>
            <person name="Cichocki N."/>
            <person name="Veneault-Fourrey C."/>
            <person name="LaButti K."/>
            <person name="Lindquist E.A."/>
            <person name="Lipzen A."/>
            <person name="Lundell T."/>
            <person name="Morin E."/>
            <person name="Murat C."/>
            <person name="Sun H."/>
            <person name="Tunlid A."/>
            <person name="Henrissat B."/>
            <person name="Grigoriev I.V."/>
            <person name="Hibbett D.S."/>
            <person name="Martin F."/>
            <person name="Nordberg H.P."/>
            <person name="Cantor M.N."/>
            <person name="Hua S.X."/>
        </authorList>
    </citation>
    <scope>NUCLEOTIDE SEQUENCE [LARGE SCALE GENOMIC DNA]</scope>
    <source>
        <strain evidence="8 9">MAFF 305830</strain>
    </source>
</reference>
<comment type="similarity">
    <text evidence="5">Belongs to the uridine kinase family.</text>
</comment>
<dbReference type="FunFam" id="3.40.50.300:FF:002070">
    <property type="entry name" value="Uridine kinase"/>
    <property type="match status" value="1"/>
</dbReference>
<dbReference type="GO" id="GO:0044211">
    <property type="term" value="P:CTP salvage"/>
    <property type="evidence" value="ECO:0007669"/>
    <property type="project" value="UniProtKB-UniPathway"/>
</dbReference>
<comment type="catalytic activity">
    <reaction evidence="5">
        <text>cytidine + ATP = CMP + ADP + H(+)</text>
        <dbReference type="Rhea" id="RHEA:24674"/>
        <dbReference type="ChEBI" id="CHEBI:15378"/>
        <dbReference type="ChEBI" id="CHEBI:17562"/>
        <dbReference type="ChEBI" id="CHEBI:30616"/>
        <dbReference type="ChEBI" id="CHEBI:60377"/>
        <dbReference type="ChEBI" id="CHEBI:456216"/>
        <dbReference type="EC" id="2.7.1.48"/>
    </reaction>
</comment>
<evidence type="ECO:0000256" key="1">
    <source>
        <dbReference type="ARBA" id="ARBA00004690"/>
    </source>
</evidence>
<evidence type="ECO:0000313" key="9">
    <source>
        <dbReference type="Proteomes" id="UP000054097"/>
    </source>
</evidence>
<dbReference type="UniPathway" id="UPA00579">
    <property type="reaction ID" value="UER00640"/>
</dbReference>
<keyword evidence="2 5" id="KW-0808">Transferase</keyword>
<feature type="domain" description="Phosphoribosyltransferase" evidence="7">
    <location>
        <begin position="284"/>
        <end position="423"/>
    </location>
</feature>
<reference evidence="9" key="2">
    <citation type="submission" date="2015-01" db="EMBL/GenBank/DDBJ databases">
        <title>Evolutionary Origins and Diversification of the Mycorrhizal Mutualists.</title>
        <authorList>
            <consortium name="DOE Joint Genome Institute"/>
            <consortium name="Mycorrhizal Genomics Consortium"/>
            <person name="Kohler A."/>
            <person name="Kuo A."/>
            <person name="Nagy L.G."/>
            <person name="Floudas D."/>
            <person name="Copeland A."/>
            <person name="Barry K.W."/>
            <person name="Cichocki N."/>
            <person name="Veneault-Fourrey C."/>
            <person name="LaButti K."/>
            <person name="Lindquist E.A."/>
            <person name="Lipzen A."/>
            <person name="Lundell T."/>
            <person name="Morin E."/>
            <person name="Murat C."/>
            <person name="Riley R."/>
            <person name="Ohm R."/>
            <person name="Sun H."/>
            <person name="Tunlid A."/>
            <person name="Henrissat B."/>
            <person name="Grigoriev I.V."/>
            <person name="Hibbett D.S."/>
            <person name="Martin F."/>
        </authorList>
    </citation>
    <scope>NUCLEOTIDE SEQUENCE [LARGE SCALE GENOMIC DNA]</scope>
    <source>
        <strain evidence="9">MAFF 305830</strain>
    </source>
</reference>